<dbReference type="AlphaFoldDB" id="A0AAV3Z9A1"/>
<dbReference type="GO" id="GO:0005085">
    <property type="term" value="F:guanyl-nucleotide exchange factor activity"/>
    <property type="evidence" value="ECO:0007669"/>
    <property type="project" value="InterPro"/>
</dbReference>
<gene>
    <name evidence="3" type="ORF">PoB_001753300</name>
</gene>
<name>A0AAV3Z9A1_9GAST</name>
<dbReference type="InterPro" id="IPR035899">
    <property type="entry name" value="DBL_dom_sf"/>
</dbReference>
<evidence type="ECO:0000259" key="2">
    <source>
        <dbReference type="PROSITE" id="PS50010"/>
    </source>
</evidence>
<dbReference type="SUPFAM" id="SSF48065">
    <property type="entry name" value="DBL homology domain (DH-domain)"/>
    <property type="match status" value="1"/>
</dbReference>
<dbReference type="InterPro" id="IPR000219">
    <property type="entry name" value="DH_dom"/>
</dbReference>
<sequence length="251" mass="27625">MKLVNWFQHFLPPQIWSFAALYNAVKRIPDYARYLNDLLQETDPSHPDYEDLNRAAGRVTSMVKEREHALSESDHHSAMDAVQERFPKDDLHLHDSPTAPHSTTAAAASTTHSNTGTDDSIDSSPAPSAAQNTPTTAPKVDDSGRQKNGNDLGSGSPLLAVELKKDKKANGSNNSSGNSSPSAMNRTSKNNNNNNKNNNEDKEAISVSFRGIPYLYLSDDSMPYNITILSLKRASKIDFYETKLSFQLSTV</sequence>
<dbReference type="Proteomes" id="UP000735302">
    <property type="component" value="Unassembled WGS sequence"/>
</dbReference>
<evidence type="ECO:0000313" key="4">
    <source>
        <dbReference type="Proteomes" id="UP000735302"/>
    </source>
</evidence>
<dbReference type="Gene3D" id="1.20.900.10">
    <property type="entry name" value="Dbl homology (DH) domain"/>
    <property type="match status" value="1"/>
</dbReference>
<protein>
    <submittedName>
        <fullName evidence="3">Rho GTPase-activating protein</fullName>
    </submittedName>
</protein>
<evidence type="ECO:0000313" key="3">
    <source>
        <dbReference type="EMBL" id="GFN91027.1"/>
    </source>
</evidence>
<reference evidence="3 4" key="1">
    <citation type="journal article" date="2021" name="Elife">
        <title>Chloroplast acquisition without the gene transfer in kleptoplastic sea slugs, Plakobranchus ocellatus.</title>
        <authorList>
            <person name="Maeda T."/>
            <person name="Takahashi S."/>
            <person name="Yoshida T."/>
            <person name="Shimamura S."/>
            <person name="Takaki Y."/>
            <person name="Nagai Y."/>
            <person name="Toyoda A."/>
            <person name="Suzuki Y."/>
            <person name="Arimoto A."/>
            <person name="Ishii H."/>
            <person name="Satoh N."/>
            <person name="Nishiyama T."/>
            <person name="Hasebe M."/>
            <person name="Maruyama T."/>
            <person name="Minagawa J."/>
            <person name="Obokata J."/>
            <person name="Shigenobu S."/>
        </authorList>
    </citation>
    <scope>NUCLEOTIDE SEQUENCE [LARGE SCALE GENOMIC DNA]</scope>
</reference>
<comment type="caution">
    <text evidence="3">The sequence shown here is derived from an EMBL/GenBank/DDBJ whole genome shotgun (WGS) entry which is preliminary data.</text>
</comment>
<proteinExistence type="predicted"/>
<dbReference type="EMBL" id="BLXT01002086">
    <property type="protein sequence ID" value="GFN91027.1"/>
    <property type="molecule type" value="Genomic_DNA"/>
</dbReference>
<keyword evidence="4" id="KW-1185">Reference proteome</keyword>
<feature type="domain" description="DH" evidence="2">
    <location>
        <begin position="21"/>
        <end position="69"/>
    </location>
</feature>
<evidence type="ECO:0000256" key="1">
    <source>
        <dbReference type="SAM" id="MobiDB-lite"/>
    </source>
</evidence>
<organism evidence="3 4">
    <name type="scientific">Plakobranchus ocellatus</name>
    <dbReference type="NCBI Taxonomy" id="259542"/>
    <lineage>
        <taxon>Eukaryota</taxon>
        <taxon>Metazoa</taxon>
        <taxon>Spiralia</taxon>
        <taxon>Lophotrochozoa</taxon>
        <taxon>Mollusca</taxon>
        <taxon>Gastropoda</taxon>
        <taxon>Heterobranchia</taxon>
        <taxon>Euthyneura</taxon>
        <taxon>Panpulmonata</taxon>
        <taxon>Sacoglossa</taxon>
        <taxon>Placobranchoidea</taxon>
        <taxon>Plakobranchidae</taxon>
        <taxon>Plakobranchus</taxon>
    </lineage>
</organism>
<feature type="region of interest" description="Disordered" evidence="1">
    <location>
        <begin position="90"/>
        <end position="201"/>
    </location>
</feature>
<feature type="compositionally biased region" description="Low complexity" evidence="1">
    <location>
        <begin position="96"/>
        <end position="113"/>
    </location>
</feature>
<feature type="compositionally biased region" description="Low complexity" evidence="1">
    <location>
        <begin position="170"/>
        <end position="180"/>
    </location>
</feature>
<accession>A0AAV3Z9A1</accession>
<dbReference type="PROSITE" id="PS50010">
    <property type="entry name" value="DH_2"/>
    <property type="match status" value="1"/>
</dbReference>